<dbReference type="EMBL" id="CAWUPB010001176">
    <property type="protein sequence ID" value="CAK7349561.1"/>
    <property type="molecule type" value="Genomic_DNA"/>
</dbReference>
<dbReference type="PANTHER" id="PTHR45978:SF7">
    <property type="entry name" value="SPX DOMAIN-CONTAINING PROTEIN 4"/>
    <property type="match status" value="1"/>
</dbReference>
<evidence type="ECO:0000256" key="1">
    <source>
        <dbReference type="SAM" id="MobiDB-lite"/>
    </source>
</evidence>
<name>A0AAV1SGN2_9ROSI</name>
<dbReference type="AlphaFoldDB" id="A0AAV1SGN2"/>
<sequence>MTHEKGSDVKRKQSTGSLSLSWTRWILVDEVPEKMHAKLIQKMQARSSNLHKSFYEVMGANNPTLYNLMRKYDKRTGGLLRLPFTQLALHQPFFTTEPPTRLVRECEDNLELLFPLEEEVVESISIVHDQSNPSPSQTVNTSPEPSSSLRKETVDIVAALLLPRKQYEVFKSQKASSTSNPLSFSSFFKSQDDESTGAVTAANSTSNSSATMQDGEEIGQEDEFRKLTGCNEFLCLWEQLPAELQCRTGSDGTESQKYVVDG</sequence>
<evidence type="ECO:0000313" key="3">
    <source>
        <dbReference type="Proteomes" id="UP001314170"/>
    </source>
</evidence>
<feature type="region of interest" description="Disordered" evidence="1">
    <location>
        <begin position="128"/>
        <end position="149"/>
    </location>
</feature>
<accession>A0AAV1SGN2</accession>
<evidence type="ECO:0000313" key="2">
    <source>
        <dbReference type="EMBL" id="CAK7349561.1"/>
    </source>
</evidence>
<dbReference type="GO" id="GO:0016036">
    <property type="term" value="P:cellular response to phosphate starvation"/>
    <property type="evidence" value="ECO:0007669"/>
    <property type="project" value="InterPro"/>
</dbReference>
<organism evidence="2 3">
    <name type="scientific">Dovyalis caffra</name>
    <dbReference type="NCBI Taxonomy" id="77055"/>
    <lineage>
        <taxon>Eukaryota</taxon>
        <taxon>Viridiplantae</taxon>
        <taxon>Streptophyta</taxon>
        <taxon>Embryophyta</taxon>
        <taxon>Tracheophyta</taxon>
        <taxon>Spermatophyta</taxon>
        <taxon>Magnoliopsida</taxon>
        <taxon>eudicotyledons</taxon>
        <taxon>Gunneridae</taxon>
        <taxon>Pentapetalae</taxon>
        <taxon>rosids</taxon>
        <taxon>fabids</taxon>
        <taxon>Malpighiales</taxon>
        <taxon>Salicaceae</taxon>
        <taxon>Flacourtieae</taxon>
        <taxon>Dovyalis</taxon>
    </lineage>
</organism>
<feature type="compositionally biased region" description="Polar residues" evidence="1">
    <location>
        <begin position="128"/>
        <end position="148"/>
    </location>
</feature>
<proteinExistence type="predicted"/>
<keyword evidence="3" id="KW-1185">Reference proteome</keyword>
<reference evidence="2 3" key="1">
    <citation type="submission" date="2024-01" db="EMBL/GenBank/DDBJ databases">
        <authorList>
            <person name="Waweru B."/>
        </authorList>
    </citation>
    <scope>NUCLEOTIDE SEQUENCE [LARGE SCALE GENOMIC DNA]</scope>
</reference>
<dbReference type="PANTHER" id="PTHR45978">
    <property type="entry name" value="SPX DOMAIN-CONTAINING PROTEIN 3"/>
    <property type="match status" value="1"/>
</dbReference>
<dbReference type="InterPro" id="IPR031142">
    <property type="entry name" value="SPX_prot"/>
</dbReference>
<dbReference type="Proteomes" id="UP001314170">
    <property type="component" value="Unassembled WGS sequence"/>
</dbReference>
<protein>
    <submittedName>
        <fullName evidence="2">Uncharacterized protein</fullName>
    </submittedName>
</protein>
<gene>
    <name evidence="2" type="ORF">DCAF_LOCUS22281</name>
</gene>
<comment type="caution">
    <text evidence="2">The sequence shown here is derived from an EMBL/GenBank/DDBJ whole genome shotgun (WGS) entry which is preliminary data.</text>
</comment>